<evidence type="ECO:0000256" key="4">
    <source>
        <dbReference type="ARBA" id="ARBA00022807"/>
    </source>
</evidence>
<comment type="similarity">
    <text evidence="1">Belongs to the peptidase C2 family.</text>
</comment>
<feature type="active site" evidence="5">
    <location>
        <position position="276"/>
    </location>
</feature>
<dbReference type="PRINTS" id="PR00704">
    <property type="entry name" value="CALPAIN"/>
</dbReference>
<dbReference type="SMART" id="SM00230">
    <property type="entry name" value="CysPc"/>
    <property type="match status" value="1"/>
</dbReference>
<dbReference type="Proteomes" id="UP001470230">
    <property type="component" value="Unassembled WGS sequence"/>
</dbReference>
<accession>A0ABR2KN57</accession>
<feature type="active site" evidence="5">
    <location>
        <position position="80"/>
    </location>
</feature>
<keyword evidence="3 5" id="KW-0378">Hydrolase</keyword>
<dbReference type="InterPro" id="IPR022684">
    <property type="entry name" value="Calpain_cysteine_protease"/>
</dbReference>
<keyword evidence="2 5" id="KW-0645">Protease</keyword>
<evidence type="ECO:0000256" key="1">
    <source>
        <dbReference type="ARBA" id="ARBA00007623"/>
    </source>
</evidence>
<dbReference type="Gene3D" id="3.90.70.10">
    <property type="entry name" value="Cysteine proteinases"/>
    <property type="match status" value="1"/>
</dbReference>
<dbReference type="SUPFAM" id="SSF54001">
    <property type="entry name" value="Cysteine proteinases"/>
    <property type="match status" value="1"/>
</dbReference>
<organism evidence="7 8">
    <name type="scientific">Tritrichomonas musculus</name>
    <dbReference type="NCBI Taxonomy" id="1915356"/>
    <lineage>
        <taxon>Eukaryota</taxon>
        <taxon>Metamonada</taxon>
        <taxon>Parabasalia</taxon>
        <taxon>Tritrichomonadida</taxon>
        <taxon>Tritrichomonadidae</taxon>
        <taxon>Tritrichomonas</taxon>
    </lineage>
</organism>
<evidence type="ECO:0000313" key="7">
    <source>
        <dbReference type="EMBL" id="KAK8892582.1"/>
    </source>
</evidence>
<dbReference type="PANTHER" id="PTHR10183">
    <property type="entry name" value="CALPAIN"/>
    <property type="match status" value="1"/>
</dbReference>
<reference evidence="7 8" key="1">
    <citation type="submission" date="2024-04" db="EMBL/GenBank/DDBJ databases">
        <title>Tritrichomonas musculus Genome.</title>
        <authorList>
            <person name="Alves-Ferreira E."/>
            <person name="Grigg M."/>
            <person name="Lorenzi H."/>
            <person name="Galac M."/>
        </authorList>
    </citation>
    <scope>NUCLEOTIDE SEQUENCE [LARGE SCALE GENOMIC DNA]</scope>
    <source>
        <strain evidence="7 8">EAF2021</strain>
    </source>
</reference>
<evidence type="ECO:0000256" key="5">
    <source>
        <dbReference type="PROSITE-ProRule" id="PRU00239"/>
    </source>
</evidence>
<sequence>MILQNSTNVEKEFEDKLAKCIQKKKKYVDKNFYPTVTPNDEDRTILKDAEWKYVEEVYSNNNLFDEILPNQIGQGSLGDCYLIAALIYLAHFPGRIKTIFHPKSSLEHGIVLIYFHVMGQTLPVIVDTRLPFITEYSEKDGDKKNPKFKPLFAYSRNDDYSPAWFALIEKAYAKICGGYAEIESGQSHIVIHNLLGWFGNVYNNSQTYEERDKMFGILHKLNMINASLSCSFTYSHINTQSSLNSLEQYYGLVQGHAYQILDVKEACGMKFLKLRNPWCKFEWKGDYSRNSDKWTYLLKQELDYDNPDDINDGTFWMKYEDFYTFFGEISYSIPQEPGCYEHSFCGVIDGYLDNRIPCANSRNAGCLPQWSVKFNEPCTIRIDAEISGPHAFYGINIAYNNGKKIQTMTTDIDGIRDGNDSQIHGIKFKIDKTDKPWTIFLDRTYDSPEKLDKPSYFRIAIESIRDFTVKKIAYDLNMMHHTSASGVFLPGGEDGWDPYGSKPITSCRQWSFKFTKPTTLFVRIFKSISESNHSIVFGYTNEKMSYIYKDIHAQHYNLNACSDYEEVSFDVDKVDKSYSLCIYRDKASDVSRYKFIAYSDDFFEFKELPDGNCYIYKESAEFPEIQPVKQPESFKPHHSTVEYSEYQLPSAKYSFLS</sequence>
<evidence type="ECO:0000256" key="3">
    <source>
        <dbReference type="ARBA" id="ARBA00022801"/>
    </source>
</evidence>
<proteinExistence type="inferred from homology"/>
<comment type="caution">
    <text evidence="7">The sequence shown here is derived from an EMBL/GenBank/DDBJ whole genome shotgun (WGS) entry which is preliminary data.</text>
</comment>
<dbReference type="EMBL" id="JAPFFF010000004">
    <property type="protein sequence ID" value="KAK8892582.1"/>
    <property type="molecule type" value="Genomic_DNA"/>
</dbReference>
<dbReference type="PANTHER" id="PTHR10183:SF379">
    <property type="entry name" value="CALPAIN-5"/>
    <property type="match status" value="1"/>
</dbReference>
<dbReference type="PROSITE" id="PS50203">
    <property type="entry name" value="CALPAIN_CAT"/>
    <property type="match status" value="1"/>
</dbReference>
<evidence type="ECO:0000259" key="6">
    <source>
        <dbReference type="PROSITE" id="PS50203"/>
    </source>
</evidence>
<evidence type="ECO:0000313" key="8">
    <source>
        <dbReference type="Proteomes" id="UP001470230"/>
    </source>
</evidence>
<keyword evidence="4 5" id="KW-0788">Thiol protease</keyword>
<evidence type="ECO:0000256" key="2">
    <source>
        <dbReference type="ARBA" id="ARBA00022670"/>
    </source>
</evidence>
<feature type="domain" description="Calpain catalytic" evidence="6">
    <location>
        <begin position="26"/>
        <end position="331"/>
    </location>
</feature>
<protein>
    <recommendedName>
        <fullName evidence="6">Calpain catalytic domain-containing protein</fullName>
    </recommendedName>
</protein>
<name>A0ABR2KN57_9EUKA</name>
<keyword evidence="8" id="KW-1185">Reference proteome</keyword>
<dbReference type="InterPro" id="IPR038765">
    <property type="entry name" value="Papain-like_cys_pep_sf"/>
</dbReference>
<gene>
    <name evidence="7" type="ORF">M9Y10_029820</name>
</gene>
<dbReference type="Pfam" id="PF00648">
    <property type="entry name" value="Peptidase_C2"/>
    <property type="match status" value="1"/>
</dbReference>
<dbReference type="InterPro" id="IPR001300">
    <property type="entry name" value="Peptidase_C2_calpain_cat"/>
</dbReference>
<feature type="active site" evidence="5">
    <location>
        <position position="256"/>
    </location>
</feature>